<dbReference type="GO" id="GO:0003677">
    <property type="term" value="F:DNA binding"/>
    <property type="evidence" value="ECO:0007669"/>
    <property type="project" value="UniProtKB-KW"/>
</dbReference>
<name>A0A2H4U4R1_METSM</name>
<organism evidence="5 6">
    <name type="scientific">Methanobrevibacter smithii</name>
    <dbReference type="NCBI Taxonomy" id="2173"/>
    <lineage>
        <taxon>Archaea</taxon>
        <taxon>Methanobacteriati</taxon>
        <taxon>Methanobacteriota</taxon>
        <taxon>Methanomada group</taxon>
        <taxon>Methanobacteria</taxon>
        <taxon>Methanobacteriales</taxon>
        <taxon>Methanobacteriaceae</taxon>
        <taxon>Methanobrevibacter</taxon>
    </lineage>
</organism>
<gene>
    <name evidence="5" type="ORF">BK798_01050</name>
</gene>
<keyword evidence="3" id="KW-0804">Transcription</keyword>
<dbReference type="GeneID" id="78817227"/>
<evidence type="ECO:0000259" key="4">
    <source>
        <dbReference type="PROSITE" id="PS50995"/>
    </source>
</evidence>
<dbReference type="GO" id="GO:0003700">
    <property type="term" value="F:DNA-binding transcription factor activity"/>
    <property type="evidence" value="ECO:0007669"/>
    <property type="project" value="InterPro"/>
</dbReference>
<dbReference type="InterPro" id="IPR000835">
    <property type="entry name" value="HTH_MarR-typ"/>
</dbReference>
<evidence type="ECO:0000256" key="1">
    <source>
        <dbReference type="ARBA" id="ARBA00023015"/>
    </source>
</evidence>
<reference evidence="6" key="1">
    <citation type="submission" date="2016-10" db="EMBL/GenBank/DDBJ databases">
        <authorList>
            <person name="Kim B.-C."/>
            <person name="Jeong H."/>
        </authorList>
    </citation>
    <scope>NUCLEOTIDE SEQUENCE [LARGE SCALE GENOMIC DNA]</scope>
    <source>
        <strain evidence="6">KB11</strain>
    </source>
</reference>
<dbReference type="Pfam" id="PF12802">
    <property type="entry name" value="MarR_2"/>
    <property type="match status" value="1"/>
</dbReference>
<dbReference type="Proteomes" id="UP000232133">
    <property type="component" value="Chromosome"/>
</dbReference>
<proteinExistence type="predicted"/>
<dbReference type="PANTHER" id="PTHR42756:SF1">
    <property type="entry name" value="TRANSCRIPTIONAL REPRESSOR OF EMRAB OPERON"/>
    <property type="match status" value="1"/>
</dbReference>
<evidence type="ECO:0000313" key="6">
    <source>
        <dbReference type="Proteomes" id="UP000232133"/>
    </source>
</evidence>
<dbReference type="SUPFAM" id="SSF46785">
    <property type="entry name" value="Winged helix' DNA-binding domain"/>
    <property type="match status" value="1"/>
</dbReference>
<protein>
    <submittedName>
        <fullName evidence="5">MarR family transcriptional regulator</fullName>
    </submittedName>
</protein>
<keyword evidence="1" id="KW-0805">Transcription regulation</keyword>
<dbReference type="OMA" id="NDINQDW"/>
<evidence type="ECO:0000256" key="3">
    <source>
        <dbReference type="ARBA" id="ARBA00023163"/>
    </source>
</evidence>
<keyword evidence="2" id="KW-0238">DNA-binding</keyword>
<dbReference type="AlphaFoldDB" id="A0A2H4U4R1"/>
<evidence type="ECO:0000313" key="5">
    <source>
        <dbReference type="EMBL" id="ATZ59100.1"/>
    </source>
</evidence>
<dbReference type="InterPro" id="IPR036388">
    <property type="entry name" value="WH-like_DNA-bd_sf"/>
</dbReference>
<feature type="domain" description="HTH marR-type" evidence="4">
    <location>
        <begin position="1"/>
        <end position="146"/>
    </location>
</feature>
<accession>A0A2H4U4R1</accession>
<sequence length="157" mass="18632">MYTTDDLIKISPHMICHIISLHSFHDIFINHYLKDFGINKNQYYMLMHVFYNESSTQSDIATACLMDRSGVSRAFGELEEKGILTREYTEENKRAYKIDITEKGKELGKFLHDKELEWEEEIAHELEMSRGELLTTLERLALKALEFDRQRIDNFKY</sequence>
<dbReference type="InterPro" id="IPR036390">
    <property type="entry name" value="WH_DNA-bd_sf"/>
</dbReference>
<dbReference type="PRINTS" id="PR00598">
    <property type="entry name" value="HTHMARR"/>
</dbReference>
<dbReference type="PROSITE" id="PS50995">
    <property type="entry name" value="HTH_MARR_2"/>
    <property type="match status" value="1"/>
</dbReference>
<dbReference type="PANTHER" id="PTHR42756">
    <property type="entry name" value="TRANSCRIPTIONAL REGULATOR, MARR"/>
    <property type="match status" value="1"/>
</dbReference>
<dbReference type="Gene3D" id="1.10.10.10">
    <property type="entry name" value="Winged helix-like DNA-binding domain superfamily/Winged helix DNA-binding domain"/>
    <property type="match status" value="1"/>
</dbReference>
<dbReference type="RefSeq" id="WP_011954005.1">
    <property type="nucleotide sequence ID" value="NZ_CAYARS010000008.1"/>
</dbReference>
<dbReference type="EMBL" id="CP017803">
    <property type="protein sequence ID" value="ATZ59100.1"/>
    <property type="molecule type" value="Genomic_DNA"/>
</dbReference>
<evidence type="ECO:0000256" key="2">
    <source>
        <dbReference type="ARBA" id="ARBA00023125"/>
    </source>
</evidence>
<dbReference type="SMART" id="SM00347">
    <property type="entry name" value="HTH_MARR"/>
    <property type="match status" value="1"/>
</dbReference>